<keyword evidence="1" id="KW-0472">Membrane</keyword>
<dbReference type="EMBL" id="LXQD01000295">
    <property type="protein sequence ID" value="RCJ28857.1"/>
    <property type="molecule type" value="Genomic_DNA"/>
</dbReference>
<gene>
    <name evidence="2" type="ORF">A6770_00165</name>
</gene>
<name>A0A367QXC4_9NOSO</name>
<feature type="transmembrane region" description="Helical" evidence="1">
    <location>
        <begin position="29"/>
        <end position="46"/>
    </location>
</feature>
<keyword evidence="1" id="KW-0812">Transmembrane</keyword>
<sequence length="316" mass="36220">MNNNSNRKVNQDNQLAISPNFSSSLKKKYLITILTLVILSLLKISLKSDKINTNIWSFSVELKVTSVTLALVFLLWLPVLLPWFISLFPQLQSSLNWLRQQGIEEVETSLLKIKLRYGVEEASKNYEEKIWSAGSTNLTSEEIYQQVEKRYREAITLVNATSDIDSTEALKRIDQLGNYYDKVRDEMPSGKERTKLMREISSVMWALIPKTVDFPVLAKLNSDRGGERLSAYKYIEWQASTEYVNLLLSRAIGILETPFGQYAALLAIRRIVVSNKLVPTQAREITDILNWSANLDYIGGDRQRLMIETVFTLENK</sequence>
<reference evidence="2" key="1">
    <citation type="submission" date="2016-04" db="EMBL/GenBank/DDBJ databases">
        <authorList>
            <person name="Tabuchi Yagui T.R."/>
        </authorList>
    </citation>
    <scope>NUCLEOTIDE SEQUENCE [LARGE SCALE GENOMIC DNA]</scope>
    <source>
        <strain evidence="2">NIES-26</strain>
    </source>
</reference>
<proteinExistence type="predicted"/>
<organism evidence="2 3">
    <name type="scientific">Nostoc minutum NIES-26</name>
    <dbReference type="NCBI Taxonomy" id="1844469"/>
    <lineage>
        <taxon>Bacteria</taxon>
        <taxon>Bacillati</taxon>
        <taxon>Cyanobacteriota</taxon>
        <taxon>Cyanophyceae</taxon>
        <taxon>Nostocales</taxon>
        <taxon>Nostocaceae</taxon>
        <taxon>Nostoc</taxon>
    </lineage>
</organism>
<feature type="transmembrane region" description="Helical" evidence="1">
    <location>
        <begin position="67"/>
        <end position="85"/>
    </location>
</feature>
<protein>
    <submittedName>
        <fullName evidence="2">Uncharacterized protein</fullName>
    </submittedName>
</protein>
<comment type="caution">
    <text evidence="2">The sequence shown here is derived from an EMBL/GenBank/DDBJ whole genome shotgun (WGS) entry which is preliminary data.</text>
</comment>
<evidence type="ECO:0000256" key="1">
    <source>
        <dbReference type="SAM" id="Phobius"/>
    </source>
</evidence>
<accession>A0A367QXC4</accession>
<evidence type="ECO:0000313" key="2">
    <source>
        <dbReference type="EMBL" id="RCJ28857.1"/>
    </source>
</evidence>
<keyword evidence="1" id="KW-1133">Transmembrane helix</keyword>
<dbReference type="Proteomes" id="UP000252107">
    <property type="component" value="Unassembled WGS sequence"/>
</dbReference>
<keyword evidence="3" id="KW-1185">Reference proteome</keyword>
<dbReference type="AlphaFoldDB" id="A0A367QXC4"/>
<evidence type="ECO:0000313" key="3">
    <source>
        <dbReference type="Proteomes" id="UP000252107"/>
    </source>
</evidence>